<dbReference type="Proteomes" id="UP000837675">
    <property type="component" value="Unassembled WGS sequence"/>
</dbReference>
<feature type="non-terminal residue" evidence="1">
    <location>
        <position position="1"/>
    </location>
</feature>
<reference evidence="1" key="1">
    <citation type="submission" date="2021-06" db="EMBL/GenBank/DDBJ databases">
        <authorList>
            <person name="Nardi T."/>
            <person name="Nardi T."/>
        </authorList>
    </citation>
    <scope>NUCLEOTIDE SEQUENCE</scope>
</reference>
<protein>
    <submittedName>
        <fullName evidence="1">Uncharacterized protein</fullName>
    </submittedName>
</protein>
<comment type="caution">
    <text evidence="1">The sequence shown here is derived from an EMBL/GenBank/DDBJ whole genome shotgun (WGS) entry which is preliminary data.</text>
</comment>
<evidence type="ECO:0000313" key="2">
    <source>
        <dbReference type="Proteomes" id="UP000837675"/>
    </source>
</evidence>
<dbReference type="AlphaFoldDB" id="A0A8S4BW54"/>
<keyword evidence="2" id="KW-1185">Reference proteome</keyword>
<organism evidence="1 2">
    <name type="scientific">Hyalomma marginatum</name>
    <dbReference type="NCBI Taxonomy" id="34627"/>
    <lineage>
        <taxon>Eukaryota</taxon>
        <taxon>Metazoa</taxon>
        <taxon>Ecdysozoa</taxon>
        <taxon>Arthropoda</taxon>
        <taxon>Chelicerata</taxon>
        <taxon>Arachnida</taxon>
        <taxon>Acari</taxon>
        <taxon>Parasitiformes</taxon>
        <taxon>Ixodida</taxon>
        <taxon>Ixodoidea</taxon>
        <taxon>Ixodidae</taxon>
        <taxon>Hyalomminae</taxon>
        <taxon>Hyalomma</taxon>
    </lineage>
</organism>
<gene>
    <name evidence="1" type="ORF">MHYMCMPASI_00535</name>
</gene>
<name>A0A8S4BW54_9ACAR</name>
<sequence length="62" mass="7077">VITQVYRAEIVYDNDLLNHQAGVELLNIAQQIGGKDAVDLMLDLTADKDGAKYFRRNTRIWN</sequence>
<evidence type="ECO:0000313" key="1">
    <source>
        <dbReference type="EMBL" id="CAG7592176.1"/>
    </source>
</evidence>
<accession>A0A8S4BW54</accession>
<dbReference type="EMBL" id="CAJVAF010000237">
    <property type="protein sequence ID" value="CAG7592176.1"/>
    <property type="molecule type" value="Genomic_DNA"/>
</dbReference>
<proteinExistence type="predicted"/>